<name>A0AC61YAJ2_9FLAO</name>
<accession>A0AC61YAJ2</accession>
<reference evidence="1" key="1">
    <citation type="submission" date="2019-09" db="EMBL/GenBank/DDBJ databases">
        <authorList>
            <person name="Rodrigo-Torres L."/>
            <person name="Arahal R. D."/>
            <person name="Lucena T."/>
        </authorList>
    </citation>
    <scope>NUCLEOTIDE SEQUENCE</scope>
    <source>
        <strain evidence="1">ISS653</strain>
    </source>
</reference>
<organism evidence="1 2">
    <name type="scientific">Mesonia oceanica</name>
    <dbReference type="NCBI Taxonomy" id="2687242"/>
    <lineage>
        <taxon>Bacteria</taxon>
        <taxon>Pseudomonadati</taxon>
        <taxon>Bacteroidota</taxon>
        <taxon>Flavobacteriia</taxon>
        <taxon>Flavobacteriales</taxon>
        <taxon>Flavobacteriaceae</taxon>
        <taxon>Mesonia</taxon>
    </lineage>
</organism>
<comment type="caution">
    <text evidence="1">The sequence shown here is derived from an EMBL/GenBank/DDBJ whole genome shotgun (WGS) entry which is preliminary data.</text>
</comment>
<protein>
    <submittedName>
        <fullName evidence="1">Carboxylesterase NlhH</fullName>
        <ecNumber evidence="1">3.1.1.1</ecNumber>
    </submittedName>
</protein>
<dbReference type="EMBL" id="CABVMM010000010">
    <property type="protein sequence ID" value="VVV01419.1"/>
    <property type="molecule type" value="Genomic_DNA"/>
</dbReference>
<evidence type="ECO:0000313" key="1">
    <source>
        <dbReference type="EMBL" id="VVV01419.1"/>
    </source>
</evidence>
<dbReference type="Proteomes" id="UP000356253">
    <property type="component" value="Unassembled WGS sequence"/>
</dbReference>
<gene>
    <name evidence="1" type="primary">nlhH_2</name>
    <name evidence="1" type="ORF">FVB9532_02711</name>
</gene>
<dbReference type="EC" id="3.1.1.1" evidence="1"/>
<keyword evidence="1" id="KW-0378">Hydrolase</keyword>
<evidence type="ECO:0000313" key="2">
    <source>
        <dbReference type="Proteomes" id="UP000356253"/>
    </source>
</evidence>
<sequence>MPILNISESKNKMLERYFIVVFVTLVMGCSTFAQKAEVRPYTIATTVKKYQKKYPFIKPIQPLSSENILAKENIPYKETSTSVLKLDVYYPKGSSKEQCPGVLLIHGGGWISGSKENQRIMAQHLANNGFVAVTASYRLSPEAQYPAAVIDLKDALRWMKKNAEKYKLNENQIAVLGTSAGAQLATLVGVTPNSELYKEENKSISSEVQAIVNIDGIVSFIHPEASAEGKVAGLWLGGLRDENFKNWKEASPLEYVGENTPPTLFINSSRPRFHAGRDDMVKILNENGIYSEIHTLEDAPHSFWLLEPWFQPTLDYTVSFLNKIFNE</sequence>
<keyword evidence="2" id="KW-1185">Reference proteome</keyword>
<proteinExistence type="predicted"/>